<evidence type="ECO:0000313" key="5">
    <source>
        <dbReference type="EMBL" id="QPG74808.1"/>
    </source>
</evidence>
<evidence type="ECO:0000256" key="2">
    <source>
        <dbReference type="PIRNR" id="PIRNR007949"/>
    </source>
</evidence>
<dbReference type="PANTHER" id="PTHR12811:SF0">
    <property type="entry name" value="VACUOLAR PROTEIN SORTING-ASSOCIATED PROTEIN 16 HOMOLOG"/>
    <property type="match status" value="1"/>
</dbReference>
<dbReference type="RefSeq" id="XP_038778373.1">
    <property type="nucleotide sequence ID" value="XM_038922445.1"/>
</dbReference>
<dbReference type="Pfam" id="PF04840">
    <property type="entry name" value="Vps16_C"/>
    <property type="match status" value="1"/>
</dbReference>
<evidence type="ECO:0000256" key="1">
    <source>
        <dbReference type="ARBA" id="ARBA00009250"/>
    </source>
</evidence>
<dbReference type="InterPro" id="IPR006925">
    <property type="entry name" value="Vps16_C"/>
</dbReference>
<proteinExistence type="inferred from homology"/>
<comment type="function">
    <text evidence="2">Essential for vacuolar protein sorting. Required for vacuole biogenesis, stability and to maintain vacuole morphology.</text>
</comment>
<organism evidence="5 6">
    <name type="scientific">Eeniella nana</name>
    <name type="common">Yeast</name>
    <name type="synonym">Brettanomyces nanus</name>
    <dbReference type="NCBI Taxonomy" id="13502"/>
    <lineage>
        <taxon>Eukaryota</taxon>
        <taxon>Fungi</taxon>
        <taxon>Dikarya</taxon>
        <taxon>Ascomycota</taxon>
        <taxon>Saccharomycotina</taxon>
        <taxon>Pichiomycetes</taxon>
        <taxon>Pichiales</taxon>
        <taxon>Pichiaceae</taxon>
        <taxon>Brettanomyces</taxon>
    </lineage>
</organism>
<dbReference type="Proteomes" id="UP000662931">
    <property type="component" value="Chromosome 2"/>
</dbReference>
<dbReference type="GO" id="GO:0003779">
    <property type="term" value="F:actin binding"/>
    <property type="evidence" value="ECO:0007669"/>
    <property type="project" value="TreeGrafter"/>
</dbReference>
<dbReference type="GO" id="GO:0006886">
    <property type="term" value="P:intracellular protein transport"/>
    <property type="evidence" value="ECO:0007669"/>
    <property type="project" value="InterPro"/>
</dbReference>
<sequence>MPSSPSLGWERLQNVFYRSRPCFELNCTPNSEVDQNSNNVGSFPSSLEDYMVSIGPYASHIALYERSGAHYAKPTRSIDIYLGSGNLVCSLPWLVSIGEIVALGWRSDCSLIVVMRSGKWRIYHKLDGDFDEYDLQSDDDLLDVRFWENGFMARLANNTFTGVLDYDKPKSVSLEMLAPEEQAVELHGWDVISPNANHSVDIMVGINDSVNLLKDSNTSLAKGPYDIVSLPPNKELVALYSHESREITIATADLKRTLNIFKSDNESIPLQLQWCGNDAVIVSYKDEMKLVGPSKDSLDFYLDFPAILHSEPDGLYYLCGNKLSFISRVKPVTLETFKIGSTAPSAILLDAMDLLDQHSPKANENLEIISDFLVEAVDGCIRAAAEEFEPYWQKKLLNAASFGKTTIDLYNSEEFVETCNYLRVLNIVRQPEIGMFITYTQFLTLGAQNLIKILLLHKEHFLCLKLADFLDLPKGDILLNWADCKIKTAGDLNDEQLANIIIKRLAKKRISFASIAEVAYQEGRKVLSIKLLNEEIETAKSIPLLLEMDQDDYALVKAEDDMDVDSILYVLLTLYNKLNVADFFKILDGKPNSTGVFKANLVNMDQNLLYNYYYQDDFIPGLAELDLKNFFDKDSNGGSLEAKRVDLLKASRLLLRSKSTNDDGQRLKDEVKLVEAQDKLHQDEIMPTSRYEPVMKTIERIILVDLRKAIRFQKTHKVPDRQFYHKVVKTLAPIPERRHELYEFATSKKSPIGYEPFYLELLKVGDKRQAAMYVKLCTDISYKARVHCYLKCDDFKSAVEEAAKKKDSDLLEAIKSLTDNQVYLRLIDDSLETITGAGRFG</sequence>
<dbReference type="PIRSF" id="PIRSF007949">
    <property type="entry name" value="VPS16"/>
    <property type="match status" value="1"/>
</dbReference>
<name>A0A875S1I2_EENNA</name>
<reference evidence="5" key="1">
    <citation type="submission" date="2020-10" db="EMBL/GenBank/DDBJ databases">
        <authorList>
            <person name="Roach M.J.R."/>
        </authorList>
    </citation>
    <scope>NUCLEOTIDE SEQUENCE</scope>
    <source>
        <strain evidence="5">CBS 1945</strain>
    </source>
</reference>
<comment type="similarity">
    <text evidence="1 2">Belongs to the VPS16 family.</text>
</comment>
<dbReference type="InterPro" id="IPR038132">
    <property type="entry name" value="Vps16_C_sf"/>
</dbReference>
<protein>
    <recommendedName>
        <fullName evidence="2">Probable vacuolar protein sorting-associated protein 16 homolog</fullName>
    </recommendedName>
</protein>
<feature type="domain" description="Vps16 C-terminal" evidence="3">
    <location>
        <begin position="510"/>
        <end position="816"/>
    </location>
</feature>
<dbReference type="GeneID" id="62195545"/>
<evidence type="ECO:0000313" key="6">
    <source>
        <dbReference type="Proteomes" id="UP000662931"/>
    </source>
</evidence>
<dbReference type="InterPro" id="IPR016534">
    <property type="entry name" value="VPS16"/>
</dbReference>
<dbReference type="OrthoDB" id="1792at2759"/>
<dbReference type="AlphaFoldDB" id="A0A875S1I2"/>
<keyword evidence="6" id="KW-1185">Reference proteome</keyword>
<gene>
    <name evidence="5" type="ORF">FOA43_002144</name>
</gene>
<dbReference type="GO" id="GO:0042144">
    <property type="term" value="P:vacuole fusion, non-autophagic"/>
    <property type="evidence" value="ECO:0007669"/>
    <property type="project" value="TreeGrafter"/>
</dbReference>
<dbReference type="Gene3D" id="1.10.150.780">
    <property type="entry name" value="Vps16, C-terminal region"/>
    <property type="match status" value="1"/>
</dbReference>
<keyword evidence="2" id="KW-0653">Protein transport</keyword>
<dbReference type="GO" id="GO:0030897">
    <property type="term" value="C:HOPS complex"/>
    <property type="evidence" value="ECO:0007669"/>
    <property type="project" value="TreeGrafter"/>
</dbReference>
<keyword evidence="2" id="KW-0813">Transport</keyword>
<dbReference type="InterPro" id="IPR006926">
    <property type="entry name" value="Vps16_N"/>
</dbReference>
<evidence type="ECO:0000259" key="3">
    <source>
        <dbReference type="Pfam" id="PF04840"/>
    </source>
</evidence>
<dbReference type="KEGG" id="bnn:FOA43_002144"/>
<dbReference type="EMBL" id="CP064813">
    <property type="protein sequence ID" value="QPG74808.1"/>
    <property type="molecule type" value="Genomic_DNA"/>
</dbReference>
<dbReference type="PANTHER" id="PTHR12811">
    <property type="entry name" value="VACUOLAR PROTEIN SORTING VPS16"/>
    <property type="match status" value="1"/>
</dbReference>
<dbReference type="GO" id="GO:0016197">
    <property type="term" value="P:endosomal transport"/>
    <property type="evidence" value="ECO:0007669"/>
    <property type="project" value="TreeGrafter"/>
</dbReference>
<dbReference type="GO" id="GO:0005768">
    <property type="term" value="C:endosome"/>
    <property type="evidence" value="ECO:0007669"/>
    <property type="project" value="TreeGrafter"/>
</dbReference>
<accession>A0A875S1I2</accession>
<dbReference type="Pfam" id="PF04841">
    <property type="entry name" value="Vps16_N"/>
    <property type="match status" value="1"/>
</dbReference>
<evidence type="ECO:0000259" key="4">
    <source>
        <dbReference type="Pfam" id="PF04841"/>
    </source>
</evidence>
<feature type="domain" description="Vps16 N-terminal" evidence="4">
    <location>
        <begin position="7"/>
        <end position="416"/>
    </location>
</feature>